<dbReference type="Proteomes" id="UP001160483">
    <property type="component" value="Unassembled WGS sequence"/>
</dbReference>
<feature type="compositionally biased region" description="Basic and acidic residues" evidence="1">
    <location>
        <begin position="304"/>
        <end position="334"/>
    </location>
</feature>
<dbReference type="EMBL" id="CAKKTJ010000086">
    <property type="protein sequence ID" value="CAH0473777.1"/>
    <property type="molecule type" value="Genomic_DNA"/>
</dbReference>
<sequence>MDRRYRRNSRSGSRSPPRHRSPGRGRRRRSRSYSPSPSHSVAGHPLQASEGSKGWTRDRNERKRSVSYDRHQQRETTKRAKWINREHDHHHKSRRSTSRSMEKRMTNRSRDFNHRDSSHRRSPSPRRRSPPNQRHLMQSRSPTPRRRSPTPRRRSPTPKRRCTSSEKRRNFIPHHRSPSRQRRSSSIHHRSASSQGYSGSPHHHSHHRQTIRHRSPSPRRHSQQHKRNSSHRSTSGCRRRHSPCRDQRSRSRSNSRRYQIQDAASRSNSPRRRSNSRKMDSQFTDNPTDRQSTIALSSSAARTPVKEKSADFSNGKECRKESIKRDSKIDEHRSSTAGNDDQRGGNMHGDSCGTNHQKVHNRCPVQQGACATSSSTAVQGPSAPVKTATVSDRAKTSFPRGDHSSASTPTRSTDVSGNHHTFSPVVNPVVEKKRQAQRESHRAYLKSNSDYNRAEMKYVSIEAELRLAEFWLDIMTKNLEDVGKRIEVHDWNFQKITNQDESNVA</sequence>
<organism evidence="2 5">
    <name type="scientific">Peronospora belbahrii</name>
    <dbReference type="NCBI Taxonomy" id="622444"/>
    <lineage>
        <taxon>Eukaryota</taxon>
        <taxon>Sar</taxon>
        <taxon>Stramenopiles</taxon>
        <taxon>Oomycota</taxon>
        <taxon>Peronosporomycetes</taxon>
        <taxon>Peronosporales</taxon>
        <taxon>Peronosporaceae</taxon>
        <taxon>Peronospora</taxon>
    </lineage>
</organism>
<feature type="compositionally biased region" description="Basic residues" evidence="1">
    <location>
        <begin position="143"/>
        <end position="162"/>
    </location>
</feature>
<feature type="compositionally biased region" description="Basic residues" evidence="1">
    <location>
        <begin position="201"/>
        <end position="230"/>
    </location>
</feature>
<evidence type="ECO:0000313" key="4">
    <source>
        <dbReference type="Proteomes" id="UP001158986"/>
    </source>
</evidence>
<feature type="compositionally biased region" description="Basic residues" evidence="1">
    <location>
        <begin position="88"/>
        <end position="97"/>
    </location>
</feature>
<protein>
    <submittedName>
        <fullName evidence="2">Uncharacterized protein</fullName>
    </submittedName>
</protein>
<gene>
    <name evidence="3" type="ORF">PBS001_LOCUS1526</name>
    <name evidence="2" type="ORF">PBS003_LOCUS653</name>
</gene>
<proteinExistence type="predicted"/>
<feature type="compositionally biased region" description="Basic and acidic residues" evidence="1">
    <location>
        <begin position="55"/>
        <end position="87"/>
    </location>
</feature>
<feature type="compositionally biased region" description="Basic and acidic residues" evidence="1">
    <location>
        <begin position="100"/>
        <end position="116"/>
    </location>
</feature>
<reference evidence="2 4" key="1">
    <citation type="submission" date="2021-11" db="EMBL/GenBank/DDBJ databases">
        <authorList>
            <person name="Islam A."/>
            <person name="Islam S."/>
            <person name="Flora M.S."/>
            <person name="Rahman M."/>
            <person name="Ziaur R.M."/>
            <person name="Epstein J.H."/>
            <person name="Hassan M."/>
            <person name="Klassen M."/>
            <person name="Woodard K."/>
            <person name="Webb A."/>
            <person name="Webby R.J."/>
            <person name="El Zowalaty M.E."/>
        </authorList>
    </citation>
    <scope>NUCLEOTIDE SEQUENCE</scope>
    <source>
        <strain evidence="3">Pbs1</strain>
        <strain evidence="2">Pbs3</strain>
    </source>
</reference>
<evidence type="ECO:0000313" key="2">
    <source>
        <dbReference type="EMBL" id="CAH0473777.1"/>
    </source>
</evidence>
<feature type="compositionally biased region" description="Polar residues" evidence="1">
    <location>
        <begin position="281"/>
        <end position="301"/>
    </location>
</feature>
<dbReference type="AlphaFoldDB" id="A0AAU9KT41"/>
<dbReference type="EMBL" id="CAKLCB010000084">
    <property type="protein sequence ID" value="CAH0514788.1"/>
    <property type="molecule type" value="Genomic_DNA"/>
</dbReference>
<name>A0AAU9KT41_9STRA</name>
<evidence type="ECO:0000256" key="1">
    <source>
        <dbReference type="SAM" id="MobiDB-lite"/>
    </source>
</evidence>
<feature type="compositionally biased region" description="Basic residues" evidence="1">
    <location>
        <begin position="170"/>
        <end position="191"/>
    </location>
</feature>
<feature type="compositionally biased region" description="Basic residues" evidence="1">
    <location>
        <begin position="117"/>
        <end position="129"/>
    </location>
</feature>
<feature type="region of interest" description="Disordered" evidence="1">
    <location>
        <begin position="373"/>
        <end position="425"/>
    </location>
</feature>
<dbReference type="Proteomes" id="UP001158986">
    <property type="component" value="Unassembled WGS sequence"/>
</dbReference>
<feature type="compositionally biased region" description="Polar residues" evidence="1">
    <location>
        <begin position="404"/>
        <end position="421"/>
    </location>
</feature>
<evidence type="ECO:0000313" key="3">
    <source>
        <dbReference type="EMBL" id="CAH0514788.1"/>
    </source>
</evidence>
<keyword evidence="4" id="KW-1185">Reference proteome</keyword>
<feature type="compositionally biased region" description="Basic and acidic residues" evidence="1">
    <location>
        <begin position="392"/>
        <end position="403"/>
    </location>
</feature>
<accession>A0AAU9KT41</accession>
<evidence type="ECO:0000313" key="5">
    <source>
        <dbReference type="Proteomes" id="UP001160483"/>
    </source>
</evidence>
<feature type="region of interest" description="Disordered" evidence="1">
    <location>
        <begin position="1"/>
        <end position="355"/>
    </location>
</feature>
<feature type="compositionally biased region" description="Basic residues" evidence="1">
    <location>
        <begin position="16"/>
        <end position="31"/>
    </location>
</feature>
<comment type="caution">
    <text evidence="2">The sequence shown here is derived from an EMBL/GenBank/DDBJ whole genome shotgun (WGS) entry which is preliminary data.</text>
</comment>